<feature type="domain" description="STAS" evidence="3">
    <location>
        <begin position="2"/>
        <end position="110"/>
    </location>
</feature>
<comment type="caution">
    <text evidence="4">The sequence shown here is derived from an EMBL/GenBank/DDBJ whole genome shotgun (WGS) entry which is preliminary data.</text>
</comment>
<dbReference type="SUPFAM" id="SSF52091">
    <property type="entry name" value="SpoIIaa-like"/>
    <property type="match status" value="1"/>
</dbReference>
<dbReference type="Gene3D" id="3.30.750.24">
    <property type="entry name" value="STAS domain"/>
    <property type="match status" value="1"/>
</dbReference>
<dbReference type="PROSITE" id="PS50801">
    <property type="entry name" value="STAS"/>
    <property type="match status" value="1"/>
</dbReference>
<comment type="similarity">
    <text evidence="1 2">Belongs to the anti-sigma-factor antagonist family.</text>
</comment>
<dbReference type="InterPro" id="IPR036513">
    <property type="entry name" value="STAS_dom_sf"/>
</dbReference>
<gene>
    <name evidence="4" type="ORF">PAF17_17930</name>
</gene>
<dbReference type="RefSeq" id="WP_271890467.1">
    <property type="nucleotide sequence ID" value="NZ_JAQBIE010000032.1"/>
</dbReference>
<evidence type="ECO:0000256" key="1">
    <source>
        <dbReference type="ARBA" id="ARBA00009013"/>
    </source>
</evidence>
<evidence type="ECO:0000313" key="5">
    <source>
        <dbReference type="Proteomes" id="UP001165641"/>
    </source>
</evidence>
<reference evidence="4" key="1">
    <citation type="submission" date="2022-12" db="EMBL/GenBank/DDBJ databases">
        <title>Paracoccus onchidii sp. nov., isolated from a marine invertebrate from the South China Sea.</title>
        <authorList>
            <person name="Xu S."/>
            <person name="Liu Z."/>
            <person name="Xu Y."/>
        </authorList>
    </citation>
    <scope>NUCLEOTIDE SEQUENCE</scope>
    <source>
        <strain evidence="4">Z330</strain>
    </source>
</reference>
<dbReference type="Proteomes" id="UP001165641">
    <property type="component" value="Unassembled WGS sequence"/>
</dbReference>
<keyword evidence="5" id="KW-1185">Reference proteome</keyword>
<evidence type="ECO:0000313" key="4">
    <source>
        <dbReference type="EMBL" id="MDB6179367.1"/>
    </source>
</evidence>
<dbReference type="PANTHER" id="PTHR33495">
    <property type="entry name" value="ANTI-SIGMA FACTOR ANTAGONIST TM_1081-RELATED-RELATED"/>
    <property type="match status" value="1"/>
</dbReference>
<dbReference type="InterPro" id="IPR002645">
    <property type="entry name" value="STAS_dom"/>
</dbReference>
<sequence>MQFDVTDTDSALIILVGESRIDAAIATSFKDKLREVILRHRKPVEMRMSSVDFMDSSGLGAMIALRKAMPQDLGMSLIGMTPNVERVFRLTRMDSVFDIRAAATDEEQKE</sequence>
<dbReference type="Pfam" id="PF01740">
    <property type="entry name" value="STAS"/>
    <property type="match status" value="1"/>
</dbReference>
<dbReference type="PANTHER" id="PTHR33495:SF2">
    <property type="entry name" value="ANTI-SIGMA FACTOR ANTAGONIST TM_1081-RELATED"/>
    <property type="match status" value="1"/>
</dbReference>
<dbReference type="CDD" id="cd07043">
    <property type="entry name" value="STAS_anti-anti-sigma_factors"/>
    <property type="match status" value="1"/>
</dbReference>
<evidence type="ECO:0000259" key="3">
    <source>
        <dbReference type="PROSITE" id="PS50801"/>
    </source>
</evidence>
<evidence type="ECO:0000256" key="2">
    <source>
        <dbReference type="RuleBase" id="RU003749"/>
    </source>
</evidence>
<accession>A0ABT4ZJ98</accession>
<dbReference type="NCBIfam" id="TIGR00377">
    <property type="entry name" value="ant_ant_sig"/>
    <property type="match status" value="1"/>
</dbReference>
<name>A0ABT4ZJ98_9RHOB</name>
<protein>
    <recommendedName>
        <fullName evidence="2">Anti-sigma factor antagonist</fullName>
    </recommendedName>
</protein>
<dbReference type="EMBL" id="JAQBIE010000032">
    <property type="protein sequence ID" value="MDB6179367.1"/>
    <property type="molecule type" value="Genomic_DNA"/>
</dbReference>
<dbReference type="InterPro" id="IPR003658">
    <property type="entry name" value="Anti-sigma_ant"/>
</dbReference>
<proteinExistence type="inferred from homology"/>
<organism evidence="4 5">
    <name type="scientific">Paracoccus onchidii</name>
    <dbReference type="NCBI Taxonomy" id="3017813"/>
    <lineage>
        <taxon>Bacteria</taxon>
        <taxon>Pseudomonadati</taxon>
        <taxon>Pseudomonadota</taxon>
        <taxon>Alphaproteobacteria</taxon>
        <taxon>Rhodobacterales</taxon>
        <taxon>Paracoccaceae</taxon>
        <taxon>Paracoccus</taxon>
    </lineage>
</organism>